<dbReference type="GO" id="GO:0004672">
    <property type="term" value="F:protein kinase activity"/>
    <property type="evidence" value="ECO:0007669"/>
    <property type="project" value="InterPro"/>
</dbReference>
<dbReference type="SUPFAM" id="SSF56112">
    <property type="entry name" value="Protein kinase-like (PK-like)"/>
    <property type="match status" value="1"/>
</dbReference>
<dbReference type="InterPro" id="IPR008266">
    <property type="entry name" value="Tyr_kinase_AS"/>
</dbReference>
<gene>
    <name evidence="3" type="ORF">PsYK624_025600</name>
</gene>
<reference evidence="3 4" key="1">
    <citation type="submission" date="2021-08" db="EMBL/GenBank/DDBJ databases">
        <title>Draft Genome Sequence of Phanerochaete sordida strain YK-624.</title>
        <authorList>
            <person name="Mori T."/>
            <person name="Dohra H."/>
            <person name="Suzuki T."/>
            <person name="Kawagishi H."/>
            <person name="Hirai H."/>
        </authorList>
    </citation>
    <scope>NUCLEOTIDE SEQUENCE [LARGE SCALE GENOMIC DNA]</scope>
    <source>
        <strain evidence="3 4">YK-624</strain>
    </source>
</reference>
<dbReference type="AlphaFoldDB" id="A0A9P3G223"/>
<dbReference type="InterPro" id="IPR040976">
    <property type="entry name" value="Pkinase_fungal"/>
</dbReference>
<feature type="region of interest" description="Disordered" evidence="1">
    <location>
        <begin position="621"/>
        <end position="646"/>
    </location>
</feature>
<keyword evidence="4" id="KW-1185">Reference proteome</keyword>
<dbReference type="Proteomes" id="UP000703269">
    <property type="component" value="Unassembled WGS sequence"/>
</dbReference>
<feature type="region of interest" description="Disordered" evidence="1">
    <location>
        <begin position="726"/>
        <end position="747"/>
    </location>
</feature>
<dbReference type="InterPro" id="IPR011009">
    <property type="entry name" value="Kinase-like_dom_sf"/>
</dbReference>
<comment type="caution">
    <text evidence="3">The sequence shown here is derived from an EMBL/GenBank/DDBJ whole genome shotgun (WGS) entry which is preliminary data.</text>
</comment>
<protein>
    <recommendedName>
        <fullName evidence="2">Fungal-type protein kinase domain-containing protein</fullName>
    </recommendedName>
</protein>
<organism evidence="3 4">
    <name type="scientific">Phanerochaete sordida</name>
    <dbReference type="NCBI Taxonomy" id="48140"/>
    <lineage>
        <taxon>Eukaryota</taxon>
        <taxon>Fungi</taxon>
        <taxon>Dikarya</taxon>
        <taxon>Basidiomycota</taxon>
        <taxon>Agaricomycotina</taxon>
        <taxon>Agaricomycetes</taxon>
        <taxon>Polyporales</taxon>
        <taxon>Phanerochaetaceae</taxon>
        <taxon>Phanerochaete</taxon>
    </lineage>
</organism>
<feature type="region of interest" description="Disordered" evidence="1">
    <location>
        <begin position="663"/>
        <end position="696"/>
    </location>
</feature>
<evidence type="ECO:0000256" key="1">
    <source>
        <dbReference type="SAM" id="MobiDB-lite"/>
    </source>
</evidence>
<evidence type="ECO:0000313" key="3">
    <source>
        <dbReference type="EMBL" id="GJE86480.1"/>
    </source>
</evidence>
<evidence type="ECO:0000259" key="2">
    <source>
        <dbReference type="Pfam" id="PF17667"/>
    </source>
</evidence>
<dbReference type="PANTHER" id="PTHR38248:SF2">
    <property type="entry name" value="FUNK1 11"/>
    <property type="match status" value="1"/>
</dbReference>
<dbReference type="EMBL" id="BPQB01000004">
    <property type="protein sequence ID" value="GJE86480.1"/>
    <property type="molecule type" value="Genomic_DNA"/>
</dbReference>
<feature type="domain" description="Fungal-type protein kinase" evidence="2">
    <location>
        <begin position="169"/>
        <end position="390"/>
    </location>
</feature>
<feature type="compositionally biased region" description="Low complexity" evidence="1">
    <location>
        <begin position="732"/>
        <end position="747"/>
    </location>
</feature>
<dbReference type="OrthoDB" id="2791154at2759"/>
<dbReference type="Pfam" id="PF17667">
    <property type="entry name" value="Pkinase_fungal"/>
    <property type="match status" value="2"/>
</dbReference>
<feature type="compositionally biased region" description="Basic and acidic residues" evidence="1">
    <location>
        <begin position="663"/>
        <end position="688"/>
    </location>
</feature>
<dbReference type="PANTHER" id="PTHR38248">
    <property type="entry name" value="FUNK1 6"/>
    <property type="match status" value="1"/>
</dbReference>
<sequence length="827" mass="94148">MATELMDTPLVQVNIATFQRLIGGRNMNPIEAKKAKDFRALATVPTDARHRRVLAKEKNIHICRAASSVAALAAKASKQPKFVVKDVAKLRENAYIDSEVDIAIYPSHPTARAAYSHKVESLLPHYARRAWSWMVSYMIVLRPDERSNIWFPSSDVDTYSKPSPVLNKDTDVRLYEAASRIMRRQHRTHLFAFVISGPWVRAARFDRAGCIVSEPFPVVRSRMMLPNLLFRILSASRERQGFDVTVELASAEETAKLEAFTTEDRRLKLHWRYIVQDQRCFPLQKVRCPAFVLEDDQAATQDPSYMSFLISKPLVARPAIAGRCTRGYIAYDIEHDRLVFLKDQWRSLFNKHTELETYRRLHEKKVNYIATLLAGEEMQSQITATQKYWRDMRGKIHTRIVTKEIGLPLEDYTDAQELLTVIQHAMTGHKEAWEKAGVLHRDISTGNIMIDIATGRGFLNDWDLPAYAEDINGPDPETIGATGTWQFKSAVGQRYPKKRLMVSDDMESFVYLVLYMANRFHWHKHSPIGSDKKARWEVDEYSRWMFADDTKKFFAIESGTFQCNAYPARSDTDPKFVAAKRGEVPVRLKLNDDRSRPLLAEFLHAAYQLVKQHYETIDFKALKPPKPKPMPKPEPVELPSPTESSLQRRADLRALFGNVEPKKPRWIRESDESDDSSRAVESKPRKGDGPLATHGPLLDLLSRLTAKGKDLPSEPKYFDHYRGQEPARLRQSTSSAASAESNNAHHPATPVLEPALAEYVYRPSQTLHGGKHGLRVRISEDSVSYEVRVAPANAELPVAPANIVPRQSKRLRGEASGGLPAAKRRRR</sequence>
<feature type="domain" description="Fungal-type protein kinase" evidence="2">
    <location>
        <begin position="392"/>
        <end position="516"/>
    </location>
</feature>
<name>A0A9P3G223_9APHY</name>
<proteinExistence type="predicted"/>
<dbReference type="PROSITE" id="PS00109">
    <property type="entry name" value="PROTEIN_KINASE_TYR"/>
    <property type="match status" value="1"/>
</dbReference>
<evidence type="ECO:0000313" key="4">
    <source>
        <dbReference type="Proteomes" id="UP000703269"/>
    </source>
</evidence>
<dbReference type="Gene3D" id="1.10.510.10">
    <property type="entry name" value="Transferase(Phosphotransferase) domain 1"/>
    <property type="match status" value="1"/>
</dbReference>
<feature type="region of interest" description="Disordered" evidence="1">
    <location>
        <begin position="804"/>
        <end position="827"/>
    </location>
</feature>
<feature type="compositionally biased region" description="Pro residues" evidence="1">
    <location>
        <begin position="627"/>
        <end position="638"/>
    </location>
</feature>
<accession>A0A9P3G223</accession>